<keyword evidence="2" id="KW-1185">Reference proteome</keyword>
<accession>A0ABW5JV08</accession>
<name>A0ABW5JV08_9FLAO</name>
<dbReference type="InterPro" id="IPR014917">
    <property type="entry name" value="DUF1800"/>
</dbReference>
<evidence type="ECO:0000313" key="2">
    <source>
        <dbReference type="Proteomes" id="UP001597441"/>
    </source>
</evidence>
<organism evidence="1 2">
    <name type="scientific">Gelatiniphilus marinus</name>
    <dbReference type="NCBI Taxonomy" id="1759464"/>
    <lineage>
        <taxon>Bacteria</taxon>
        <taxon>Pseudomonadati</taxon>
        <taxon>Bacteroidota</taxon>
        <taxon>Flavobacteriia</taxon>
        <taxon>Flavobacteriales</taxon>
        <taxon>Flavobacteriaceae</taxon>
        <taxon>Gelatiniphilus</taxon>
    </lineage>
</organism>
<protein>
    <submittedName>
        <fullName evidence="1">DUF1800 family protein</fullName>
    </submittedName>
</protein>
<sequence>MKRKHIQHLYWRIGFGVLPSQLEKLSKINKKELINGLFVASKNVTPLEVDTSEIKEIFRSSLMSANKLDPETRRKIRKISRKKQIELNIAWIDRLTYSSEILREKMTLFWANHFVCEDNSITYIQQFKNTLREHALGNFKDFVNAVSKEAAMTKYLNTKQNKKQKPNENFARELMELFTLGVGHYTEADIKESAKAFTGYSHNLRGEFVFRKRHHDESDKTFFGKTGNFSGEDIIDIILENKQCAKYICGKIYRYFVNDSIDENHVNAMANVFYKDYDIENLMRYMLMSNWFYDEKNIGTKIKSPIEFLVGMKTTVPTTFKNPKQLLYIQKLLGQTLLNPPNVAGWKGGRSWIDSNTIVLRLKLPSLLLNDAYISKVKEGQKDVNAEAKKAMFKKKYGKRFKTETDWKYFNNHFKTVALNDLQNHLLACEINNSAKAYLSALEKVSKQEYCVQLMSLPEYQMC</sequence>
<dbReference type="Proteomes" id="UP001597441">
    <property type="component" value="Unassembled WGS sequence"/>
</dbReference>
<dbReference type="RefSeq" id="WP_388019454.1">
    <property type="nucleotide sequence ID" value="NZ_JBHUDT010000005.1"/>
</dbReference>
<proteinExistence type="predicted"/>
<comment type="caution">
    <text evidence="1">The sequence shown here is derived from an EMBL/GenBank/DDBJ whole genome shotgun (WGS) entry which is preliminary data.</text>
</comment>
<dbReference type="EMBL" id="JBHULK010000005">
    <property type="protein sequence ID" value="MFD2535955.1"/>
    <property type="molecule type" value="Genomic_DNA"/>
</dbReference>
<gene>
    <name evidence="1" type="ORF">ACFSQS_12640</name>
</gene>
<reference evidence="2" key="1">
    <citation type="journal article" date="2019" name="Int. J. Syst. Evol. Microbiol.">
        <title>The Global Catalogue of Microorganisms (GCM) 10K type strain sequencing project: providing services to taxonomists for standard genome sequencing and annotation.</title>
        <authorList>
            <consortium name="The Broad Institute Genomics Platform"/>
            <consortium name="The Broad Institute Genome Sequencing Center for Infectious Disease"/>
            <person name="Wu L."/>
            <person name="Ma J."/>
        </authorList>
    </citation>
    <scope>NUCLEOTIDE SEQUENCE [LARGE SCALE GENOMIC DNA]</scope>
    <source>
        <strain evidence="2">KCTC 42903</strain>
    </source>
</reference>
<dbReference type="Pfam" id="PF08811">
    <property type="entry name" value="DUF1800"/>
    <property type="match status" value="1"/>
</dbReference>
<evidence type="ECO:0000313" key="1">
    <source>
        <dbReference type="EMBL" id="MFD2535955.1"/>
    </source>
</evidence>